<protein>
    <submittedName>
        <fullName evidence="2">Uncharacterized protein</fullName>
    </submittedName>
</protein>
<dbReference type="AlphaFoldDB" id="A0AAV8PG63"/>
<reference evidence="2 3" key="1">
    <citation type="submission" date="2022-12" db="EMBL/GenBank/DDBJ databases">
        <title>Chromosome-scale assembly of the Ensete ventricosum genome.</title>
        <authorList>
            <person name="Dussert Y."/>
            <person name="Stocks J."/>
            <person name="Wendawek A."/>
            <person name="Woldeyes F."/>
            <person name="Nichols R.A."/>
            <person name="Borrell J.S."/>
        </authorList>
    </citation>
    <scope>NUCLEOTIDE SEQUENCE [LARGE SCALE GENOMIC DNA]</scope>
    <source>
        <strain evidence="3">cv. Maze</strain>
        <tissue evidence="2">Seeds</tissue>
    </source>
</reference>
<gene>
    <name evidence="2" type="ORF">OPV22_018736</name>
</gene>
<accession>A0AAV8PG63</accession>
<evidence type="ECO:0000313" key="2">
    <source>
        <dbReference type="EMBL" id="KAJ8486251.1"/>
    </source>
</evidence>
<evidence type="ECO:0000256" key="1">
    <source>
        <dbReference type="SAM" id="MobiDB-lite"/>
    </source>
</evidence>
<dbReference type="EMBL" id="JAQQAF010000005">
    <property type="protein sequence ID" value="KAJ8486251.1"/>
    <property type="molecule type" value="Genomic_DNA"/>
</dbReference>
<feature type="compositionally biased region" description="Polar residues" evidence="1">
    <location>
        <begin position="91"/>
        <end position="100"/>
    </location>
</feature>
<organism evidence="2 3">
    <name type="scientific">Ensete ventricosum</name>
    <name type="common">Abyssinian banana</name>
    <name type="synonym">Musa ensete</name>
    <dbReference type="NCBI Taxonomy" id="4639"/>
    <lineage>
        <taxon>Eukaryota</taxon>
        <taxon>Viridiplantae</taxon>
        <taxon>Streptophyta</taxon>
        <taxon>Embryophyta</taxon>
        <taxon>Tracheophyta</taxon>
        <taxon>Spermatophyta</taxon>
        <taxon>Magnoliopsida</taxon>
        <taxon>Liliopsida</taxon>
        <taxon>Zingiberales</taxon>
        <taxon>Musaceae</taxon>
        <taxon>Ensete</taxon>
    </lineage>
</organism>
<proteinExistence type="predicted"/>
<evidence type="ECO:0000313" key="3">
    <source>
        <dbReference type="Proteomes" id="UP001222027"/>
    </source>
</evidence>
<dbReference type="Proteomes" id="UP001222027">
    <property type="component" value="Unassembled WGS sequence"/>
</dbReference>
<feature type="region of interest" description="Disordered" evidence="1">
    <location>
        <begin position="65"/>
        <end position="100"/>
    </location>
</feature>
<sequence>MITTSSSGAFKFPFAALTSPRSRLPLPSPAPIARFHRCCFFLLCFHHDALDEARGVPAVSTNPDVSFSSNSPSHHMPSIIPFLDPKRHGRSSATSRTWNSRRFGSQTINALQVEAEVKKLR</sequence>
<keyword evidence="3" id="KW-1185">Reference proteome</keyword>
<name>A0AAV8PG63_ENSVE</name>
<comment type="caution">
    <text evidence="2">The sequence shown here is derived from an EMBL/GenBank/DDBJ whole genome shotgun (WGS) entry which is preliminary data.</text>
</comment>